<dbReference type="GO" id="GO:0140678">
    <property type="term" value="F:molecular function inhibitor activity"/>
    <property type="evidence" value="ECO:0007669"/>
    <property type="project" value="UniProtKB-UniRule"/>
</dbReference>
<dbReference type="RefSeq" id="YP_004010348.1">
    <property type="nucleotide sequence ID" value="NC_014663.1"/>
</dbReference>
<evidence type="ECO:0000313" key="3">
    <source>
        <dbReference type="Proteomes" id="UP000008731"/>
    </source>
</evidence>
<feature type="site" description="Interaction with holin" evidence="1">
    <location>
        <position position="42"/>
    </location>
</feature>
<gene>
    <name evidence="2" type="primary">rIII</name>
    <name evidence="2" type="ORF">Acj9p211</name>
</gene>
<dbReference type="GeneID" id="9926645"/>
<dbReference type="OrthoDB" id="21332at10239"/>
<dbReference type="InterPro" id="IPR034688">
    <property type="entry name" value="Linr3"/>
</dbReference>
<protein>
    <recommendedName>
        <fullName evidence="1">Lysis inhibition accessory protein</fullName>
    </recommendedName>
</protein>
<accession>E5EPZ5</accession>
<dbReference type="HAMAP" id="MF_04112">
    <property type="entry name" value="Linr3_BPT4"/>
    <property type="match status" value="1"/>
</dbReference>
<organism evidence="2 3">
    <name type="scientific">Acinetobacter phage Acj9</name>
    <dbReference type="NCBI Taxonomy" id="760939"/>
    <lineage>
        <taxon>Viruses</taxon>
        <taxon>Duplodnaviria</taxon>
        <taxon>Heunggongvirae</taxon>
        <taxon>Uroviricota</taxon>
        <taxon>Caudoviricetes</taxon>
        <taxon>Pantevenvirales</taxon>
        <taxon>Straboviridae</taxon>
        <taxon>Twarogvirinae</taxon>
        <taxon>Acajnonavirus</taxon>
        <taxon>Acajnonavirus acj9</taxon>
    </lineage>
</organism>
<comment type="similarity">
    <text evidence="1">Belongs to the T4likevirus lysis inhibition accessory protein rIII family.</text>
</comment>
<dbReference type="Proteomes" id="UP000008731">
    <property type="component" value="Segment"/>
</dbReference>
<evidence type="ECO:0000313" key="2">
    <source>
        <dbReference type="EMBL" id="ADG60111.1"/>
    </source>
</evidence>
<keyword evidence="3" id="KW-1185">Reference proteome</keyword>
<sequence>MDEKIQHILNIQRQAWNRGHENYGTTLDVLASAKHYLEYFKHLNPAQKRALEAINRVDEIKYAKRLCSRAHKAVRHLVVSLK</sequence>
<reference evidence="2 3" key="1">
    <citation type="journal article" date="2010" name="Virol. J.">
        <title>Genomes of the T4-related bacteriophages as windows on microbial genome evolution.</title>
        <authorList>
            <person name="Petrov V.M."/>
            <person name="Ratnayaka S."/>
            <person name="Nolan J.M."/>
            <person name="Miller E.S."/>
            <person name="Karam J.D."/>
        </authorList>
    </citation>
    <scope>NUCLEOTIDE SEQUENCE [LARGE SCALE GENOMIC DNA]</scope>
</reference>
<dbReference type="EMBL" id="HM004124">
    <property type="protein sequence ID" value="ADG60111.1"/>
    <property type="molecule type" value="Genomic_DNA"/>
</dbReference>
<name>E5EPZ5_9CAUD</name>
<comment type="function">
    <text evidence="1">Probably binds to the cytoplasmic part of the holin during lysis inhibition and stabilizes the holin-antiholin complex thereby resulting in a robust block of the hole formation.</text>
</comment>
<proteinExistence type="inferred from homology"/>
<evidence type="ECO:0000256" key="1">
    <source>
        <dbReference type="HAMAP-Rule" id="MF_04112"/>
    </source>
</evidence>
<comment type="subunit">
    <text evidence="1">Homooligomer. Interacts with holin (via N-terminus).</text>
</comment>
<dbReference type="KEGG" id="vg:9926645"/>